<evidence type="ECO:0000313" key="1">
    <source>
        <dbReference type="EMBL" id="KAK4751500.1"/>
    </source>
</evidence>
<dbReference type="Pfam" id="PF03087">
    <property type="entry name" value="BPS1"/>
    <property type="match status" value="1"/>
</dbReference>
<accession>A0AAN7JPN0</accession>
<dbReference type="AlphaFoldDB" id="A0AAN7JPN0"/>
<protein>
    <recommendedName>
        <fullName evidence="3">DUF241 domain protein</fullName>
    </recommendedName>
</protein>
<keyword evidence="2" id="KW-1185">Reference proteome</keyword>
<dbReference type="PANTHER" id="PTHR33070:SF129">
    <property type="entry name" value="DUF241 DOMAIN PROTEIN"/>
    <property type="match status" value="1"/>
</dbReference>
<evidence type="ECO:0000313" key="2">
    <source>
        <dbReference type="Proteomes" id="UP001345219"/>
    </source>
</evidence>
<sequence>MTADASLEQWDASTTLSLSIIIYIKERRDISAATTSPVIHFQFKESSEFKVNFSRMAAKLETCKSRSHLRSTSLPSTTHPLTASVEEQLVRLRSSEATSSSASLICQKLGGLKDLYDRADDWLQLSLTREALSNQNKVKCIEDLLEGSLQILDVSGILREVLLLMKESIRGLESSLRRRSVELTAEINRYLTSRKKMKKLISNTSKSLKKMERQHILNQDSQDEVTLNLLREVHMITLSVFESLMCFLSRPKSRNTHWSFISKVLSSKQVLSEDANEVDHLDLELLVLKSGSESNIQVKDVQKRAEALESSISEIEEVSDSIFRCLVKARVSILNNLNQ</sequence>
<dbReference type="GO" id="GO:0048367">
    <property type="term" value="P:shoot system development"/>
    <property type="evidence" value="ECO:0007669"/>
    <property type="project" value="InterPro"/>
</dbReference>
<proteinExistence type="predicted"/>
<dbReference type="InterPro" id="IPR004320">
    <property type="entry name" value="BPS1_pln"/>
</dbReference>
<dbReference type="Proteomes" id="UP001345219">
    <property type="component" value="Chromosome 4"/>
</dbReference>
<evidence type="ECO:0008006" key="3">
    <source>
        <dbReference type="Google" id="ProtNLM"/>
    </source>
</evidence>
<dbReference type="EMBL" id="JAXIOK010000017">
    <property type="protein sequence ID" value="KAK4751500.1"/>
    <property type="molecule type" value="Genomic_DNA"/>
</dbReference>
<name>A0AAN7JPN0_9MYRT</name>
<dbReference type="PANTHER" id="PTHR33070">
    <property type="entry name" value="OS06G0725500 PROTEIN"/>
    <property type="match status" value="1"/>
</dbReference>
<reference evidence="1 2" key="1">
    <citation type="journal article" date="2023" name="Hortic Res">
        <title>Pangenome of water caltrop reveals structural variations and asymmetric subgenome divergence after allopolyploidization.</title>
        <authorList>
            <person name="Zhang X."/>
            <person name="Chen Y."/>
            <person name="Wang L."/>
            <person name="Yuan Y."/>
            <person name="Fang M."/>
            <person name="Shi L."/>
            <person name="Lu R."/>
            <person name="Comes H.P."/>
            <person name="Ma Y."/>
            <person name="Chen Y."/>
            <person name="Huang G."/>
            <person name="Zhou Y."/>
            <person name="Zheng Z."/>
            <person name="Qiu Y."/>
        </authorList>
    </citation>
    <scope>NUCLEOTIDE SEQUENCE [LARGE SCALE GENOMIC DNA]</scope>
    <source>
        <tissue evidence="1">Roots</tissue>
    </source>
</reference>
<comment type="caution">
    <text evidence="1">The sequence shown here is derived from an EMBL/GenBank/DDBJ whole genome shotgun (WGS) entry which is preliminary data.</text>
</comment>
<gene>
    <name evidence="1" type="ORF">SAY87_004982</name>
</gene>
<dbReference type="GO" id="GO:0048364">
    <property type="term" value="P:root development"/>
    <property type="evidence" value="ECO:0007669"/>
    <property type="project" value="InterPro"/>
</dbReference>
<organism evidence="1 2">
    <name type="scientific">Trapa incisa</name>
    <dbReference type="NCBI Taxonomy" id="236973"/>
    <lineage>
        <taxon>Eukaryota</taxon>
        <taxon>Viridiplantae</taxon>
        <taxon>Streptophyta</taxon>
        <taxon>Embryophyta</taxon>
        <taxon>Tracheophyta</taxon>
        <taxon>Spermatophyta</taxon>
        <taxon>Magnoliopsida</taxon>
        <taxon>eudicotyledons</taxon>
        <taxon>Gunneridae</taxon>
        <taxon>Pentapetalae</taxon>
        <taxon>rosids</taxon>
        <taxon>malvids</taxon>
        <taxon>Myrtales</taxon>
        <taxon>Lythraceae</taxon>
        <taxon>Trapa</taxon>
    </lineage>
</organism>